<name>A0AAV3PZ99_LITER</name>
<protein>
    <submittedName>
        <fullName evidence="2">Uncharacterized protein</fullName>
    </submittedName>
</protein>
<keyword evidence="3" id="KW-1185">Reference proteome</keyword>
<evidence type="ECO:0000256" key="1">
    <source>
        <dbReference type="SAM" id="MobiDB-lite"/>
    </source>
</evidence>
<comment type="caution">
    <text evidence="2">The sequence shown here is derived from an EMBL/GenBank/DDBJ whole genome shotgun (WGS) entry which is preliminary data.</text>
</comment>
<organism evidence="2 3">
    <name type="scientific">Lithospermum erythrorhizon</name>
    <name type="common">Purple gromwell</name>
    <name type="synonym">Lithospermum officinale var. erythrorhizon</name>
    <dbReference type="NCBI Taxonomy" id="34254"/>
    <lineage>
        <taxon>Eukaryota</taxon>
        <taxon>Viridiplantae</taxon>
        <taxon>Streptophyta</taxon>
        <taxon>Embryophyta</taxon>
        <taxon>Tracheophyta</taxon>
        <taxon>Spermatophyta</taxon>
        <taxon>Magnoliopsida</taxon>
        <taxon>eudicotyledons</taxon>
        <taxon>Gunneridae</taxon>
        <taxon>Pentapetalae</taxon>
        <taxon>asterids</taxon>
        <taxon>lamiids</taxon>
        <taxon>Boraginales</taxon>
        <taxon>Boraginaceae</taxon>
        <taxon>Boraginoideae</taxon>
        <taxon>Lithospermeae</taxon>
        <taxon>Lithospermum</taxon>
    </lineage>
</organism>
<evidence type="ECO:0000313" key="2">
    <source>
        <dbReference type="EMBL" id="GAA0156373.1"/>
    </source>
</evidence>
<dbReference type="Proteomes" id="UP001454036">
    <property type="component" value="Unassembled WGS sequence"/>
</dbReference>
<reference evidence="2 3" key="1">
    <citation type="submission" date="2024-01" db="EMBL/GenBank/DDBJ databases">
        <title>The complete chloroplast genome sequence of Lithospermum erythrorhizon: insights into the phylogenetic relationship among Boraginaceae species and the maternal lineages of purple gromwells.</title>
        <authorList>
            <person name="Okada T."/>
            <person name="Watanabe K."/>
        </authorList>
    </citation>
    <scope>NUCLEOTIDE SEQUENCE [LARGE SCALE GENOMIC DNA]</scope>
</reference>
<accession>A0AAV3PZ99</accession>
<feature type="region of interest" description="Disordered" evidence="1">
    <location>
        <begin position="64"/>
        <end position="91"/>
    </location>
</feature>
<evidence type="ECO:0000313" key="3">
    <source>
        <dbReference type="Proteomes" id="UP001454036"/>
    </source>
</evidence>
<dbReference type="AlphaFoldDB" id="A0AAV3PZ99"/>
<feature type="compositionally biased region" description="Polar residues" evidence="1">
    <location>
        <begin position="64"/>
        <end position="79"/>
    </location>
</feature>
<sequence length="91" mass="10049">MTIVKNQVTPRPYAGDFMGNEIIGPLGDRAAVTTEATAGTEGFKTQAYLVETWLLLRILKRNSASPRSNWNRSATSSNCHYRLSPAEPRVP</sequence>
<gene>
    <name evidence="2" type="ORF">LIER_13887</name>
</gene>
<proteinExistence type="predicted"/>
<dbReference type="EMBL" id="BAABME010002847">
    <property type="protein sequence ID" value="GAA0156373.1"/>
    <property type="molecule type" value="Genomic_DNA"/>
</dbReference>